<evidence type="ECO:0000256" key="1">
    <source>
        <dbReference type="SAM" id="MobiDB-lite"/>
    </source>
</evidence>
<organism evidence="4">
    <name type="scientific">Mesocestoides corti</name>
    <name type="common">Flatworm</name>
    <dbReference type="NCBI Taxonomy" id="53468"/>
    <lineage>
        <taxon>Eukaryota</taxon>
        <taxon>Metazoa</taxon>
        <taxon>Spiralia</taxon>
        <taxon>Lophotrochozoa</taxon>
        <taxon>Platyhelminthes</taxon>
        <taxon>Cestoda</taxon>
        <taxon>Eucestoda</taxon>
        <taxon>Cyclophyllidea</taxon>
        <taxon>Mesocestoididae</taxon>
        <taxon>Mesocestoides</taxon>
    </lineage>
</organism>
<feature type="region of interest" description="Disordered" evidence="1">
    <location>
        <begin position="61"/>
        <end position="83"/>
    </location>
</feature>
<name>A0A0R3UE90_MESCO</name>
<reference evidence="4" key="2">
    <citation type="submission" date="2019-11" db="UniProtKB">
        <authorList>
            <consortium name="WormBaseParasite"/>
        </authorList>
    </citation>
    <scope>IDENTIFICATION</scope>
</reference>
<keyword evidence="3" id="KW-1185">Reference proteome</keyword>
<evidence type="ECO:0000313" key="3">
    <source>
        <dbReference type="Proteomes" id="UP000267029"/>
    </source>
</evidence>
<dbReference type="WBParaSite" id="MCU_000257-RA">
    <property type="protein sequence ID" value="MCU_000257-RA"/>
    <property type="gene ID" value="MCU_000257"/>
</dbReference>
<sequence>MLICYKNVITLNATVYGSLATSPSVFTIAPSNALAQRSFEADYKRTEIILVHERTINSASRHPARFTFPTQPNPLSSSPPPTTIPPPPQLIIIALPIISVSAHD</sequence>
<reference evidence="2 3" key="1">
    <citation type="submission" date="2018-10" db="EMBL/GenBank/DDBJ databases">
        <authorList>
            <consortium name="Pathogen Informatics"/>
        </authorList>
    </citation>
    <scope>NUCLEOTIDE SEQUENCE [LARGE SCALE GENOMIC DNA]</scope>
</reference>
<accession>A0A0R3UE90</accession>
<proteinExistence type="predicted"/>
<protein>
    <submittedName>
        <fullName evidence="2 4">Uncharacterized protein</fullName>
    </submittedName>
</protein>
<dbReference type="AlphaFoldDB" id="A0A0R3UE90"/>
<evidence type="ECO:0000313" key="4">
    <source>
        <dbReference type="WBParaSite" id="MCU_000257-RA"/>
    </source>
</evidence>
<evidence type="ECO:0000313" key="2">
    <source>
        <dbReference type="EMBL" id="VDD79286.1"/>
    </source>
</evidence>
<gene>
    <name evidence="2" type="ORF">MCOS_LOCUS5289</name>
</gene>
<dbReference type="Proteomes" id="UP000267029">
    <property type="component" value="Unassembled WGS sequence"/>
</dbReference>
<dbReference type="EMBL" id="UXSR01005189">
    <property type="protein sequence ID" value="VDD79286.1"/>
    <property type="molecule type" value="Genomic_DNA"/>
</dbReference>